<keyword evidence="1" id="KW-0433">Leucine-rich repeat</keyword>
<dbReference type="InterPro" id="IPR052574">
    <property type="entry name" value="CDIRP"/>
</dbReference>
<dbReference type="STRING" id="1219077.VAZ01S_095_00190"/>
<reference evidence="3 4" key="1">
    <citation type="submission" date="2013-09" db="EMBL/GenBank/DDBJ databases">
        <title>Whole genome shotgun sequence of Vibrio azureus NBRC 104587.</title>
        <authorList>
            <person name="Isaki S."/>
            <person name="Hosoyama A."/>
            <person name="Numata M."/>
            <person name="Hashimoto M."/>
            <person name="Hosoyama Y."/>
            <person name="Tsuchikane K."/>
            <person name="Noguchi M."/>
            <person name="Hirakata S."/>
            <person name="Ichikawa N."/>
            <person name="Ohji S."/>
            <person name="Yamazoe A."/>
            <person name="Fujita N."/>
        </authorList>
    </citation>
    <scope>NUCLEOTIDE SEQUENCE [LARGE SCALE GENOMIC DNA]</scope>
    <source>
        <strain evidence="3 4">NBRC 104587</strain>
    </source>
</reference>
<name>U3AVS7_9VIBR</name>
<keyword evidence="2" id="KW-0677">Repeat</keyword>
<dbReference type="AlphaFoldDB" id="U3AVS7"/>
<dbReference type="PANTHER" id="PTHR47566">
    <property type="match status" value="1"/>
</dbReference>
<dbReference type="PROSITE" id="PS51257">
    <property type="entry name" value="PROKAR_LIPOPROTEIN"/>
    <property type="match status" value="1"/>
</dbReference>
<dbReference type="PROSITE" id="PS51450">
    <property type="entry name" value="LRR"/>
    <property type="match status" value="1"/>
</dbReference>
<dbReference type="InterPro" id="IPR025875">
    <property type="entry name" value="Leu-rich_rpt_4"/>
</dbReference>
<dbReference type="InterPro" id="IPR032675">
    <property type="entry name" value="LRR_dom_sf"/>
</dbReference>
<evidence type="ECO:0000313" key="4">
    <source>
        <dbReference type="Proteomes" id="UP000016567"/>
    </source>
</evidence>
<evidence type="ECO:0000256" key="2">
    <source>
        <dbReference type="ARBA" id="ARBA00022737"/>
    </source>
</evidence>
<organism evidence="3 4">
    <name type="scientific">Vibrio azureus NBRC 104587</name>
    <dbReference type="NCBI Taxonomy" id="1219077"/>
    <lineage>
        <taxon>Bacteria</taxon>
        <taxon>Pseudomonadati</taxon>
        <taxon>Pseudomonadota</taxon>
        <taxon>Gammaproteobacteria</taxon>
        <taxon>Vibrionales</taxon>
        <taxon>Vibrionaceae</taxon>
        <taxon>Vibrio</taxon>
    </lineage>
</organism>
<protein>
    <submittedName>
        <fullName evidence="3">Uncharacterized protein</fullName>
    </submittedName>
</protein>
<dbReference type="RefSeq" id="WP_021711580.1">
    <property type="nucleotide sequence ID" value="NZ_BAOB01000453.1"/>
</dbReference>
<comment type="caution">
    <text evidence="3">The sequence shown here is derived from an EMBL/GenBank/DDBJ whole genome shotgun (WGS) entry which is preliminary data.</text>
</comment>
<dbReference type="PANTHER" id="PTHR47566:SF1">
    <property type="entry name" value="PROTEIN NUD1"/>
    <property type="match status" value="1"/>
</dbReference>
<dbReference type="eggNOG" id="COG4886">
    <property type="taxonomic scope" value="Bacteria"/>
</dbReference>
<dbReference type="Proteomes" id="UP000016567">
    <property type="component" value="Unassembled WGS sequence"/>
</dbReference>
<dbReference type="OrthoDB" id="6306965at2"/>
<dbReference type="Pfam" id="PF12799">
    <property type="entry name" value="LRR_4"/>
    <property type="match status" value="1"/>
</dbReference>
<sequence length="585" mass="65941">MKVSVVDNIAWISKISAATSIVLLSGCASMPTPNTIGEIEFVDPNFAECFSGYEAYSPTALTELNCTDNNISSVEEIKFFSELEHLILLNNNIQSIDTKYNPKLKRLILANNQLTDIDLSYNPELEILNISKNKLTQINITKNNKLKMFYAYKMPIAEIDVRHLSRLSDLGFSAHKLTQLDVSQNPELTTLFLGSGSLTTIDLSHNPKLSHLSLQSNQLQQLDLAKNVNLKQLNVRNNKLTRLDLSQQKQLQEVKADYNHLSELQLGKIPNLVSLELNNNKLTKLDLTQQLTLKKLTAFNNPLYDIALPKDHEFDLFSVEGSPYAAALTTTSQASEEKDISNLLSPRVSIIEGGLITQVGKEYTVTPTQIVMPELGQYIGFRYSVTLPKNKQGETNLTKTKQFPITVRMTHPEIVDPETGKGFTESTWPDTMFKHDQNLALWYFGDKNELVSGRWQLEILYRDSVLAKKAFQLVNLDDPKELASIKEAVVLQNLFSKGSSYICKEAAFQHCLGFESTNQCEQKLEPYNKACQSLLSREIKKKKADFDSKDALKNAFIFYTGCLTASYAEQNHVDQTEIIQCMKSQ</sequence>
<evidence type="ECO:0000313" key="3">
    <source>
        <dbReference type="EMBL" id="GAD77845.1"/>
    </source>
</evidence>
<gene>
    <name evidence="3" type="ORF">VAZ01S_095_00190</name>
</gene>
<evidence type="ECO:0000256" key="1">
    <source>
        <dbReference type="ARBA" id="ARBA00022614"/>
    </source>
</evidence>
<dbReference type="InterPro" id="IPR001611">
    <property type="entry name" value="Leu-rich_rpt"/>
</dbReference>
<dbReference type="Gene3D" id="3.80.10.10">
    <property type="entry name" value="Ribonuclease Inhibitor"/>
    <property type="match status" value="1"/>
</dbReference>
<dbReference type="EMBL" id="BATL01000095">
    <property type="protein sequence ID" value="GAD77845.1"/>
    <property type="molecule type" value="Genomic_DNA"/>
</dbReference>
<dbReference type="GO" id="GO:0035591">
    <property type="term" value="F:signaling adaptor activity"/>
    <property type="evidence" value="ECO:0007669"/>
    <property type="project" value="TreeGrafter"/>
</dbReference>
<proteinExistence type="predicted"/>
<keyword evidence="4" id="KW-1185">Reference proteome</keyword>
<dbReference type="SUPFAM" id="SSF52058">
    <property type="entry name" value="L domain-like"/>
    <property type="match status" value="1"/>
</dbReference>
<accession>U3AVS7</accession>
<dbReference type="Gene3D" id="2.60.40.2390">
    <property type="match status" value="1"/>
</dbReference>